<dbReference type="InterPro" id="IPR001969">
    <property type="entry name" value="Aspartic_peptidase_AS"/>
</dbReference>
<dbReference type="GeneID" id="13289845"/>
<dbReference type="InterPro" id="IPR021109">
    <property type="entry name" value="Peptidase_aspartic_dom_sf"/>
</dbReference>
<dbReference type="GO" id="GO:0000324">
    <property type="term" value="C:fungal-type vacuole"/>
    <property type="evidence" value="ECO:0007669"/>
    <property type="project" value="TreeGrafter"/>
</dbReference>
<dbReference type="STRING" id="985895.E4ZY52"/>
<dbReference type="InterPro" id="IPR001461">
    <property type="entry name" value="Aspartic_peptidase_A1"/>
</dbReference>
<comment type="similarity">
    <text evidence="1 4">Belongs to the peptidase A1 family.</text>
</comment>
<sequence>MATCRFKIWPRSGTCRRKGVVRSRSDPLQPFCLHEIPASPTVHVHSGYYFELGKNETALTPGNGNSAGYTEPSMSLDPGMRHGDLPRLCDDKGSIIYSNAASTLYRPTSAIVLTLSLAIMRFPILTVSVFLSSSCHATANNRRAAAEMPVAANVMELIALPNAPHLMPPSSKHLFHRRAGSGDFSKRQIAPVQETLLTLGGRVYMTSVTLANQPFTLVIDTGSSDTWVAASYFSCLHPNNMAPTVPTNCGFNASYDPGVSPTWKGIPDWEFSVNYTGGEFLRGQLGVEQLGIGGVGVDGRPFLVVDQTIGVVAEGYWVGDGISSGLMGLAYPALVSGAREFAYTSALFTIAALDTIKPIFSLALSRPTLESPTGGGYLAIGGIPPVSYDPDYVTVSTLPAVSDTYAWYSLSITGFTIELPSSASHRQKRPPRPDPATASAPYIIDSGSSLIYAPDDIADYIAASFVPPATFNARTGMWIVKCNADAPRVGIAIAGRTFWISADDLINLGPGAVGGIGMGAQRGSCVLGVQRAGEGSLVLGDVWLKNVLVVFDLEGNRMRVAGREVY</sequence>
<dbReference type="OrthoDB" id="15189at2759"/>
<evidence type="ECO:0000313" key="6">
    <source>
        <dbReference type="EMBL" id="CBX96297.1"/>
    </source>
</evidence>
<keyword evidence="4" id="KW-0378">Hydrolase</keyword>
<protein>
    <recommendedName>
        <fullName evidence="5">Peptidase A1 domain-containing protein</fullName>
    </recommendedName>
</protein>
<accession>E4ZY52</accession>
<name>E4ZY52_LEPMJ</name>
<evidence type="ECO:0000313" key="7">
    <source>
        <dbReference type="Proteomes" id="UP000002668"/>
    </source>
</evidence>
<dbReference type="HOGENOM" id="CLU_035052_1_0_1"/>
<keyword evidence="2 4" id="KW-0064">Aspartyl protease</keyword>
<keyword evidence="7" id="KW-1185">Reference proteome</keyword>
<dbReference type="PANTHER" id="PTHR47966">
    <property type="entry name" value="BETA-SITE APP-CLEAVING ENZYME, ISOFORM A-RELATED"/>
    <property type="match status" value="1"/>
</dbReference>
<dbReference type="GO" id="GO:0006508">
    <property type="term" value="P:proteolysis"/>
    <property type="evidence" value="ECO:0007669"/>
    <property type="project" value="UniProtKB-KW"/>
</dbReference>
<organism evidence="7">
    <name type="scientific">Leptosphaeria maculans (strain JN3 / isolate v23.1.3 / race Av1-4-5-6-7-8)</name>
    <name type="common">Blackleg fungus</name>
    <name type="synonym">Phoma lingam</name>
    <dbReference type="NCBI Taxonomy" id="985895"/>
    <lineage>
        <taxon>Eukaryota</taxon>
        <taxon>Fungi</taxon>
        <taxon>Dikarya</taxon>
        <taxon>Ascomycota</taxon>
        <taxon>Pezizomycotina</taxon>
        <taxon>Dothideomycetes</taxon>
        <taxon>Pleosporomycetidae</taxon>
        <taxon>Pleosporales</taxon>
        <taxon>Pleosporineae</taxon>
        <taxon>Leptosphaeriaceae</taxon>
        <taxon>Plenodomus</taxon>
        <taxon>Plenodomus lingam/Leptosphaeria maculans species complex</taxon>
    </lineage>
</organism>
<dbReference type="InterPro" id="IPR034164">
    <property type="entry name" value="Pepsin-like_dom"/>
</dbReference>
<dbReference type="PROSITE" id="PS51767">
    <property type="entry name" value="PEPTIDASE_A1"/>
    <property type="match status" value="1"/>
</dbReference>
<dbReference type="eggNOG" id="KOG1339">
    <property type="taxonomic scope" value="Eukaryota"/>
</dbReference>
<dbReference type="Pfam" id="PF00026">
    <property type="entry name" value="Asp"/>
    <property type="match status" value="1"/>
</dbReference>
<dbReference type="Proteomes" id="UP000002668">
    <property type="component" value="Genome"/>
</dbReference>
<gene>
    <name evidence="6" type="ORF">LEMA_P112160.1</name>
</gene>
<feature type="active site" evidence="3">
    <location>
        <position position="220"/>
    </location>
</feature>
<dbReference type="PROSITE" id="PS00141">
    <property type="entry name" value="ASP_PROTEASE"/>
    <property type="match status" value="1"/>
</dbReference>
<dbReference type="CDD" id="cd05471">
    <property type="entry name" value="pepsin_like"/>
    <property type="match status" value="1"/>
</dbReference>
<evidence type="ECO:0000256" key="1">
    <source>
        <dbReference type="ARBA" id="ARBA00007447"/>
    </source>
</evidence>
<evidence type="ECO:0000256" key="4">
    <source>
        <dbReference type="RuleBase" id="RU000454"/>
    </source>
</evidence>
<reference evidence="7" key="1">
    <citation type="journal article" date="2011" name="Nat. Commun.">
        <title>Effector diversification within compartments of the Leptosphaeria maculans genome affected by Repeat-Induced Point mutations.</title>
        <authorList>
            <person name="Rouxel T."/>
            <person name="Grandaubert J."/>
            <person name="Hane J.K."/>
            <person name="Hoede C."/>
            <person name="van de Wouw A.P."/>
            <person name="Couloux A."/>
            <person name="Dominguez V."/>
            <person name="Anthouard V."/>
            <person name="Bally P."/>
            <person name="Bourras S."/>
            <person name="Cozijnsen A.J."/>
            <person name="Ciuffetti L.M."/>
            <person name="Degrave A."/>
            <person name="Dilmaghani A."/>
            <person name="Duret L."/>
            <person name="Fudal I."/>
            <person name="Goodwin S.B."/>
            <person name="Gout L."/>
            <person name="Glaser N."/>
            <person name="Linglin J."/>
            <person name="Kema G.H.J."/>
            <person name="Lapalu N."/>
            <person name="Lawrence C.B."/>
            <person name="May K."/>
            <person name="Meyer M."/>
            <person name="Ollivier B."/>
            <person name="Poulain J."/>
            <person name="Schoch C.L."/>
            <person name="Simon A."/>
            <person name="Spatafora J.W."/>
            <person name="Stachowiak A."/>
            <person name="Turgeon B.G."/>
            <person name="Tyler B.M."/>
            <person name="Vincent D."/>
            <person name="Weissenbach J."/>
            <person name="Amselem J."/>
            <person name="Quesneville H."/>
            <person name="Oliver R.P."/>
            <person name="Wincker P."/>
            <person name="Balesdent M.-H."/>
            <person name="Howlett B.J."/>
        </authorList>
    </citation>
    <scope>NUCLEOTIDE SEQUENCE [LARGE SCALE GENOMIC DNA]</scope>
    <source>
        <strain evidence="7">JN3 / isolate v23.1.3 / race Av1-4-5-6-7-8</strain>
    </source>
</reference>
<dbReference type="AlphaFoldDB" id="E4ZY52"/>
<dbReference type="GO" id="GO:0004190">
    <property type="term" value="F:aspartic-type endopeptidase activity"/>
    <property type="evidence" value="ECO:0007669"/>
    <property type="project" value="UniProtKB-KW"/>
</dbReference>
<evidence type="ECO:0000256" key="3">
    <source>
        <dbReference type="PIRSR" id="PIRSR601461-1"/>
    </source>
</evidence>
<proteinExistence type="inferred from homology"/>
<feature type="domain" description="Peptidase A1" evidence="5">
    <location>
        <begin position="204"/>
        <end position="561"/>
    </location>
</feature>
<keyword evidence="4" id="KW-0645">Protease</keyword>
<dbReference type="InParanoid" id="E4ZY52"/>
<evidence type="ECO:0000259" key="5">
    <source>
        <dbReference type="PROSITE" id="PS51767"/>
    </source>
</evidence>
<dbReference type="VEuPathDB" id="FungiDB:LEMA_P112160.1"/>
<dbReference type="Gene3D" id="2.40.70.10">
    <property type="entry name" value="Acid Proteases"/>
    <property type="match status" value="2"/>
</dbReference>
<dbReference type="OMA" id="YTINIDA"/>
<dbReference type="SUPFAM" id="SSF50630">
    <property type="entry name" value="Acid proteases"/>
    <property type="match status" value="1"/>
</dbReference>
<feature type="active site" evidence="3">
    <location>
        <position position="445"/>
    </location>
</feature>
<dbReference type="EMBL" id="FP929128">
    <property type="protein sequence ID" value="CBX96297.1"/>
    <property type="molecule type" value="Genomic_DNA"/>
</dbReference>
<dbReference type="PANTHER" id="PTHR47966:SF47">
    <property type="entry name" value="ENDOPEPTIDASE, PUTATIVE (AFU_ORTHOLOGUE AFUA_3G01220)-RELATED"/>
    <property type="match status" value="1"/>
</dbReference>
<evidence type="ECO:0000256" key="2">
    <source>
        <dbReference type="ARBA" id="ARBA00022750"/>
    </source>
</evidence>
<dbReference type="InterPro" id="IPR033121">
    <property type="entry name" value="PEPTIDASE_A1"/>
</dbReference>
<dbReference type="PRINTS" id="PR00792">
    <property type="entry name" value="PEPSIN"/>
</dbReference>